<sequence>MAPSNSPSPGLVQRWKKLSLRGSWRIPNDWWIPEVDDLAKLPRRSPGFESAARLLGAARYRQGIGIAESLADFRCYFRACRRLTNIQAIQFFTEGWADAADLPDPISCTDPLTGFSTKAHFWRSLHDLEGRPSDSSMIIATASISPLNAEVEPLRWTQVALLGLIFTTAFSGTQTTLMRRGGLIYILAPDSPNVFAAMMNCHARINAASEFQDFVPKFRFQSLPHHELDISRIMESMNR</sequence>
<keyword evidence="2" id="KW-1185">Reference proteome</keyword>
<dbReference type="Proteomes" id="UP001185069">
    <property type="component" value="Unassembled WGS sequence"/>
</dbReference>
<name>A0ABU1JAE4_9MICC</name>
<evidence type="ECO:0000313" key="1">
    <source>
        <dbReference type="EMBL" id="MDR6269388.1"/>
    </source>
</evidence>
<protein>
    <submittedName>
        <fullName evidence="1">Uncharacterized protein</fullName>
    </submittedName>
</protein>
<evidence type="ECO:0000313" key="2">
    <source>
        <dbReference type="Proteomes" id="UP001185069"/>
    </source>
</evidence>
<organism evidence="1 2">
    <name type="scientific">Arthrobacter russicus</name>
    <dbReference type="NCBI Taxonomy" id="172040"/>
    <lineage>
        <taxon>Bacteria</taxon>
        <taxon>Bacillati</taxon>
        <taxon>Actinomycetota</taxon>
        <taxon>Actinomycetes</taxon>
        <taxon>Micrococcales</taxon>
        <taxon>Micrococcaceae</taxon>
        <taxon>Arthrobacter</taxon>
    </lineage>
</organism>
<dbReference type="EMBL" id="JAVDQF010000001">
    <property type="protein sequence ID" value="MDR6269388.1"/>
    <property type="molecule type" value="Genomic_DNA"/>
</dbReference>
<dbReference type="RefSeq" id="WP_309797674.1">
    <property type="nucleotide sequence ID" value="NZ_BAAAHY010000005.1"/>
</dbReference>
<comment type="caution">
    <text evidence="1">The sequence shown here is derived from an EMBL/GenBank/DDBJ whole genome shotgun (WGS) entry which is preliminary data.</text>
</comment>
<reference evidence="1 2" key="1">
    <citation type="submission" date="2023-07" db="EMBL/GenBank/DDBJ databases">
        <title>Sequencing the genomes of 1000 actinobacteria strains.</title>
        <authorList>
            <person name="Klenk H.-P."/>
        </authorList>
    </citation>
    <scope>NUCLEOTIDE SEQUENCE [LARGE SCALE GENOMIC DNA]</scope>
    <source>
        <strain evidence="1 2">DSM 14555</strain>
    </source>
</reference>
<proteinExistence type="predicted"/>
<gene>
    <name evidence="1" type="ORF">JOE69_001626</name>
</gene>
<accession>A0ABU1JAE4</accession>